<evidence type="ECO:0000313" key="3">
    <source>
        <dbReference type="Proteomes" id="UP000516052"/>
    </source>
</evidence>
<dbReference type="Proteomes" id="UP000516052">
    <property type="component" value="Chromosome"/>
</dbReference>
<dbReference type="EMBL" id="CP060828">
    <property type="protein sequence ID" value="QNP71771.1"/>
    <property type="molecule type" value="Genomic_DNA"/>
</dbReference>
<gene>
    <name evidence="2" type="ORF">IAG44_21635</name>
</gene>
<sequence length="74" mass="7367">MSTSVPPASSRTWALWLGIAALLSTVVALCVALLKVRAGADTTDVVLSAGGGFAATAGLCLAVPAAVKELKRLS</sequence>
<name>A0A7H0IG55_9ACTN</name>
<accession>A0A7H0IG55</accession>
<proteinExistence type="predicted"/>
<feature type="transmembrane region" description="Helical" evidence="1">
    <location>
        <begin position="46"/>
        <end position="67"/>
    </location>
</feature>
<organism evidence="2 3">
    <name type="scientific">Streptomyces roseirectus</name>
    <dbReference type="NCBI Taxonomy" id="2768066"/>
    <lineage>
        <taxon>Bacteria</taxon>
        <taxon>Bacillati</taxon>
        <taxon>Actinomycetota</taxon>
        <taxon>Actinomycetes</taxon>
        <taxon>Kitasatosporales</taxon>
        <taxon>Streptomycetaceae</taxon>
        <taxon>Streptomyces</taxon>
    </lineage>
</organism>
<evidence type="ECO:0000256" key="1">
    <source>
        <dbReference type="SAM" id="Phobius"/>
    </source>
</evidence>
<keyword evidence="1" id="KW-0472">Membrane</keyword>
<feature type="transmembrane region" description="Helical" evidence="1">
    <location>
        <begin position="12"/>
        <end position="34"/>
    </location>
</feature>
<dbReference type="RefSeq" id="WP_187748734.1">
    <property type="nucleotide sequence ID" value="NZ_CP060828.1"/>
</dbReference>
<evidence type="ECO:0000313" key="2">
    <source>
        <dbReference type="EMBL" id="QNP71771.1"/>
    </source>
</evidence>
<keyword evidence="1" id="KW-1133">Transmembrane helix</keyword>
<protein>
    <submittedName>
        <fullName evidence="2">Uncharacterized protein</fullName>
    </submittedName>
</protein>
<reference evidence="2 3" key="1">
    <citation type="submission" date="2020-08" db="EMBL/GenBank/DDBJ databases">
        <title>A novel species.</title>
        <authorList>
            <person name="Gao J."/>
        </authorList>
    </citation>
    <scope>NUCLEOTIDE SEQUENCE [LARGE SCALE GENOMIC DNA]</scope>
    <source>
        <strain evidence="2 3">CRXT-G-22</strain>
    </source>
</reference>
<keyword evidence="3" id="KW-1185">Reference proteome</keyword>
<dbReference type="KEGG" id="sroi:IAG44_21635"/>
<dbReference type="AlphaFoldDB" id="A0A7H0IG55"/>
<keyword evidence="1" id="KW-0812">Transmembrane</keyword>